<dbReference type="EMBL" id="CCKQ01005837">
    <property type="protein sequence ID" value="CDW77097.1"/>
    <property type="molecule type" value="Genomic_DNA"/>
</dbReference>
<dbReference type="InParanoid" id="A0A078A4K3"/>
<gene>
    <name evidence="2" type="primary">Contig8540.g9118</name>
    <name evidence="2" type="ORF">STYLEM_6065</name>
</gene>
<reference evidence="2 3" key="1">
    <citation type="submission" date="2014-06" db="EMBL/GenBank/DDBJ databases">
        <authorList>
            <person name="Swart Estienne"/>
        </authorList>
    </citation>
    <scope>NUCLEOTIDE SEQUENCE [LARGE SCALE GENOMIC DNA]</scope>
    <source>
        <strain evidence="2 3">130c</strain>
    </source>
</reference>
<protein>
    <submittedName>
        <fullName evidence="2">Uncharacterized protein</fullName>
    </submittedName>
</protein>
<keyword evidence="1" id="KW-1133">Transmembrane helix</keyword>
<keyword evidence="1" id="KW-0472">Membrane</keyword>
<organism evidence="2 3">
    <name type="scientific">Stylonychia lemnae</name>
    <name type="common">Ciliate</name>
    <dbReference type="NCBI Taxonomy" id="5949"/>
    <lineage>
        <taxon>Eukaryota</taxon>
        <taxon>Sar</taxon>
        <taxon>Alveolata</taxon>
        <taxon>Ciliophora</taxon>
        <taxon>Intramacronucleata</taxon>
        <taxon>Spirotrichea</taxon>
        <taxon>Stichotrichia</taxon>
        <taxon>Sporadotrichida</taxon>
        <taxon>Oxytrichidae</taxon>
        <taxon>Stylonychinae</taxon>
        <taxon>Stylonychia</taxon>
    </lineage>
</organism>
<dbReference type="Proteomes" id="UP000039865">
    <property type="component" value="Unassembled WGS sequence"/>
</dbReference>
<dbReference type="AlphaFoldDB" id="A0A078A4K3"/>
<keyword evidence="3" id="KW-1185">Reference proteome</keyword>
<evidence type="ECO:0000313" key="3">
    <source>
        <dbReference type="Proteomes" id="UP000039865"/>
    </source>
</evidence>
<evidence type="ECO:0000313" key="2">
    <source>
        <dbReference type="EMBL" id="CDW77097.1"/>
    </source>
</evidence>
<proteinExistence type="predicted"/>
<feature type="transmembrane region" description="Helical" evidence="1">
    <location>
        <begin position="52"/>
        <end position="70"/>
    </location>
</feature>
<evidence type="ECO:0000256" key="1">
    <source>
        <dbReference type="SAM" id="Phobius"/>
    </source>
</evidence>
<name>A0A078A4K3_STYLE</name>
<sequence length="103" mass="11779">MIKTKEKQPSSRFNTKQLQSYIKNLDNFGIPVSLTFKNDPQIKSFIGGSMTVLSRIGVFVYLALQIIAVFSKTATIQASFYRRNLIEDPTEYDLTLKEFDYGV</sequence>
<accession>A0A078A4K3</accession>
<keyword evidence="1" id="KW-0812">Transmembrane</keyword>